<comment type="subcellular location">
    <subcellularLocation>
        <location evidence="1">Cell membrane</location>
        <topology evidence="1">Multi-pass membrane protein</topology>
    </subcellularLocation>
</comment>
<dbReference type="Gene3D" id="3.80.10.10">
    <property type="entry name" value="Ribonuclease Inhibitor"/>
    <property type="match status" value="1"/>
</dbReference>
<dbReference type="SMART" id="SM00449">
    <property type="entry name" value="SPRY"/>
    <property type="match status" value="1"/>
</dbReference>
<feature type="region of interest" description="Disordered" evidence="12">
    <location>
        <begin position="503"/>
        <end position="522"/>
    </location>
</feature>
<feature type="region of interest" description="Disordered" evidence="12">
    <location>
        <begin position="884"/>
        <end position="915"/>
    </location>
</feature>
<feature type="compositionally biased region" description="Acidic residues" evidence="12">
    <location>
        <begin position="1381"/>
        <end position="1392"/>
    </location>
</feature>
<feature type="compositionally biased region" description="Low complexity" evidence="12">
    <location>
        <begin position="157"/>
        <end position="184"/>
    </location>
</feature>
<keyword evidence="7 11" id="KW-0863">Zinc-finger</keyword>
<evidence type="ECO:0000256" key="11">
    <source>
        <dbReference type="PROSITE-ProRule" id="PRU00322"/>
    </source>
</evidence>
<dbReference type="InterPro" id="IPR013320">
    <property type="entry name" value="ConA-like_dom_sf"/>
</dbReference>
<name>A0ABN9SWA6_9DINO</name>
<dbReference type="SMART" id="SM00368">
    <property type="entry name" value="LRR_RI"/>
    <property type="match status" value="3"/>
</dbReference>
<feature type="region of interest" description="Disordered" evidence="12">
    <location>
        <begin position="1496"/>
        <end position="1599"/>
    </location>
</feature>
<dbReference type="PRINTS" id="PR00783">
    <property type="entry name" value="MINTRINSICP"/>
</dbReference>
<feature type="compositionally biased region" description="Basic and acidic residues" evidence="12">
    <location>
        <begin position="1729"/>
        <end position="1741"/>
    </location>
</feature>
<evidence type="ECO:0000256" key="4">
    <source>
        <dbReference type="ARBA" id="ARBA00022475"/>
    </source>
</evidence>
<evidence type="ECO:0000256" key="1">
    <source>
        <dbReference type="ARBA" id="ARBA00004651"/>
    </source>
</evidence>
<keyword evidence="4" id="KW-1003">Cell membrane</keyword>
<dbReference type="PROSITE" id="PS50188">
    <property type="entry name" value="B302_SPRY"/>
    <property type="match status" value="1"/>
</dbReference>
<evidence type="ECO:0000313" key="16">
    <source>
        <dbReference type="EMBL" id="CAK0836810.1"/>
    </source>
</evidence>
<protein>
    <recommendedName>
        <fullName evidence="18">RanBP2-type domain-containing protein</fullName>
    </recommendedName>
</protein>
<keyword evidence="8" id="KW-0862">Zinc</keyword>
<feature type="region of interest" description="Disordered" evidence="12">
    <location>
        <begin position="300"/>
        <end position="346"/>
    </location>
</feature>
<dbReference type="InterPro" id="IPR023271">
    <property type="entry name" value="Aquaporin-like"/>
</dbReference>
<keyword evidence="6" id="KW-0479">Metal-binding</keyword>
<dbReference type="PANTHER" id="PTHR19139:SF199">
    <property type="entry name" value="MIP17260P"/>
    <property type="match status" value="1"/>
</dbReference>
<sequence length="2047" mass="217580">MPPLLSRSNPSPLHAPQRVKPYTPAVLPPPLLVSSRFAWRWQMAADRQLQESAAAGLLCGSQARKETLIVDEDDGAGLDLSPTEDGMLVVQILESPGQRGLHVGDVLTVIDGVSLSRVACGSDDAQEAALAAHLRHGAEVEVLQRLGDTSAQVAAAAEGAPGTACPPGSDGAAAPAALPGAGAEDPGDPGDAGGGSSSGSEVFCRPGAAPRGGAEAASEEPSAGSAGRDVHGRRPPQPKTDTQAAWEEYFQGLANLVLAGPPSGGATGAAAGGGAASTAAEDDVLGTVGVTCESAVAMEETSTMDQNSSGSEEPCGSQLRLDATGGDHGSAAASALEDDTGDGGTRGSEALAGAGGAVRHLSSWTCPTCDEPNRAERGCCNNCGLARPGPAPGTCGAGCQPGAEAVDIQAAAGGGNGGGAYRLEAEVGGSHAAGGGDSGGAQARGPGSAAGARDVKAALAQRRAAAAATVSAAKPVAAPDASSVTAAAMVTQSCAAPAARSPVPAAAVPAPPPEAAHARAAPAAQSPVLAAAAPAPPPEAGWWSQFFEVTQRRGGVVSLRVSLSRVHLRDADLRSLTAAMDGLLHKLREEVAWDAAAAGPQAMLRVTLELDLSDNEFGDAGAICLIRWLLARHREVRCRALRLARNAVGDGALRWLAEAVRAQHSAFEEVHLSQNQVTQHGAAALLLAVALHPSEAYPWLSRSGRYAPARVCLDRNRIDAPDALLSRLRRRAALRPCDGETPGPPQVKFSSAPHVHLPAFGEQAAAARTGQGELAPDLILKADAGSRAGVLLHKFHEFALLSLTLESLEERSPGGWFSSAPPQLSPHPGKRLLQVLQEGLQGLALADGVGAWDPPAVHGALELPPLAPEAPLQLQLYQTMSADDSESAAKKRKVEEEADAKMKEEPTELEGDAKKESRKLIADAVSIDPANATLNVIPALDGRVLMPLTDGGLQYLIAGARANVGITKGRYLFEVKVLELLSPAESSRGNRAPAPRQAVKVGFSTQGSSLFLGDGGESVCFDSEGSFTADGAKQDGVSKPFGRDDVIGIVLNLDDKSPNANTLSVFKGGQRISQPQKIPDALKGKPLYPHINFKNVTLQVNFGASPMVPLPFTCHMISQAAVADSKVQKAPTKEGGYEVLLPVGIPDEGTFDWLDMFLEKNPKYVELSDRKILEWADKSGIWRDKRGSYKHSNDKPDINFGIPGLDDMSVQRVIKSIVASQPRDYVVMEVKANLVKEERADCLKRFNAPHYKKVAMVVMGDPPAAFKAKTQAALLKQKEAQEELAWKQRVAERTAKKELKAKIKAAEEARKKAEEEAKKQAEEVKRKSEEEAKAKEEGDPENKDEEGVKEESKDVDMKQEEAKEEVKQEDRVKEEVKEESKEEEDEEEEEEEKEPKQAELTAEEKAASFLKKPVPDIATFIMSSSFTKFSMPTKEEGFDEIRYDWQAEKESANAFGTWARRQKLLCRIEDLQPSESFRTKLDEWQKVLQGWHAKANEWKAGEPARQAEAAAKKKKEELQAQADETKAAEGDAAKAEKPEGAEEGSKDAAKEGEAKEGDSKEGEAKDAEAKESEANDDEAKECAAKDGEAKEEAKEEPKEIEDVFAVENIADVGGGKPLFALFGFEDWALLSLRVELHLLLQGFKSDATSVDPERIGIHEQHLPFYYNKYLRKTFNVRYYGKETTKDLVELVKDTVAINSTNSVLEVQLSSESENFDMFVKLTEDARRERQRRLDAGDETARLKFSQPEPQRHYGGGQRYWDSGKKGDSKGYQKGGYQKGAYQPYNAGGKGGSYGSTAAGKGHTPQQGFASRPQGQGGYQSQQMAPSEPPKQGWAQQRDHTQAKDTGRNLVRAVSAEFTAMFLFVFVCVGCALTTTGAAPGAGNGSGATATLTISLCFGFTIFVLAHCFGHISGAHVNPAVTMALMIGRQVPLLKGCLYICAQFMASIVSSGILMAVMGLKTETMGGYNALTGPDDNKVARGFILEMVLTFVLVFTVYATIDPHREATGQGPLAIGVAVMIPCHRRAGHRLWDQPGSLRRARNLRRPG</sequence>
<dbReference type="PROSITE" id="PS00221">
    <property type="entry name" value="MIP"/>
    <property type="match status" value="1"/>
</dbReference>
<feature type="compositionally biased region" description="Basic and acidic residues" evidence="12">
    <location>
        <begin position="1510"/>
        <end position="1573"/>
    </location>
</feature>
<evidence type="ECO:0000256" key="3">
    <source>
        <dbReference type="ARBA" id="ARBA00022448"/>
    </source>
</evidence>
<evidence type="ECO:0000259" key="14">
    <source>
        <dbReference type="PROSITE" id="PS50188"/>
    </source>
</evidence>
<evidence type="ECO:0000256" key="13">
    <source>
        <dbReference type="SAM" id="Phobius"/>
    </source>
</evidence>
<dbReference type="InterPro" id="IPR000425">
    <property type="entry name" value="MIP"/>
</dbReference>
<dbReference type="InterPro" id="IPR001876">
    <property type="entry name" value="Znf_RanBP2"/>
</dbReference>
<feature type="compositionally biased region" description="Basic and acidic residues" evidence="12">
    <location>
        <begin position="1580"/>
        <end position="1599"/>
    </location>
</feature>
<feature type="domain" description="B30.2/SPRY" evidence="14">
    <location>
        <begin position="905"/>
        <end position="1107"/>
    </location>
</feature>
<evidence type="ECO:0000256" key="9">
    <source>
        <dbReference type="ARBA" id="ARBA00022989"/>
    </source>
</evidence>
<feature type="region of interest" description="Disordered" evidence="12">
    <location>
        <begin position="1314"/>
        <end position="1404"/>
    </location>
</feature>
<feature type="transmembrane region" description="Helical" evidence="13">
    <location>
        <begin position="1890"/>
        <end position="1912"/>
    </location>
</feature>
<dbReference type="PROSITE" id="PS50199">
    <property type="entry name" value="ZF_RANBP2_2"/>
    <property type="match status" value="1"/>
</dbReference>
<evidence type="ECO:0000256" key="6">
    <source>
        <dbReference type="ARBA" id="ARBA00022723"/>
    </source>
</evidence>
<dbReference type="Proteomes" id="UP001189429">
    <property type="component" value="Unassembled WGS sequence"/>
</dbReference>
<comment type="similarity">
    <text evidence="2">Belongs to the MIP/aquaporin (TC 1.A.8) family.</text>
</comment>
<feature type="compositionally biased region" description="Basic and acidic residues" evidence="12">
    <location>
        <begin position="1314"/>
        <end position="1380"/>
    </location>
</feature>
<evidence type="ECO:0000256" key="5">
    <source>
        <dbReference type="ARBA" id="ARBA00022692"/>
    </source>
</evidence>
<dbReference type="PANTHER" id="PTHR19139">
    <property type="entry name" value="AQUAPORIN TRANSPORTER"/>
    <property type="match status" value="1"/>
</dbReference>
<evidence type="ECO:0008006" key="18">
    <source>
        <dbReference type="Google" id="ProtNLM"/>
    </source>
</evidence>
<dbReference type="InterPro" id="IPR032675">
    <property type="entry name" value="LRR_dom_sf"/>
</dbReference>
<evidence type="ECO:0000313" key="17">
    <source>
        <dbReference type="Proteomes" id="UP001189429"/>
    </source>
</evidence>
<keyword evidence="3" id="KW-0813">Transport</keyword>
<dbReference type="Pfam" id="PF00230">
    <property type="entry name" value="MIP"/>
    <property type="match status" value="1"/>
</dbReference>
<keyword evidence="10 13" id="KW-0472">Membrane</keyword>
<evidence type="ECO:0000256" key="7">
    <source>
        <dbReference type="ARBA" id="ARBA00022771"/>
    </source>
</evidence>
<feature type="compositionally biased region" description="Basic and acidic residues" evidence="12">
    <location>
        <begin position="1393"/>
        <end position="1404"/>
    </location>
</feature>
<keyword evidence="9 13" id="KW-1133">Transmembrane helix</keyword>
<feature type="region of interest" description="Disordered" evidence="12">
    <location>
        <begin position="157"/>
        <end position="240"/>
    </location>
</feature>
<proteinExistence type="inferred from homology"/>
<comment type="caution">
    <text evidence="16">The sequence shown here is derived from an EMBL/GenBank/DDBJ whole genome shotgun (WGS) entry which is preliminary data.</text>
</comment>
<dbReference type="SUPFAM" id="SSF81338">
    <property type="entry name" value="Aquaporin-like"/>
    <property type="match status" value="1"/>
</dbReference>
<gene>
    <name evidence="16" type="ORF">PCOR1329_LOCUS33191</name>
</gene>
<dbReference type="EMBL" id="CAUYUJ010013836">
    <property type="protein sequence ID" value="CAK0836810.1"/>
    <property type="molecule type" value="Genomic_DNA"/>
</dbReference>
<dbReference type="InterPro" id="IPR022357">
    <property type="entry name" value="MIP_CS"/>
</dbReference>
<feature type="domain" description="RanBP2-type" evidence="15">
    <location>
        <begin position="360"/>
        <end position="389"/>
    </location>
</feature>
<dbReference type="PROSITE" id="PS01358">
    <property type="entry name" value="ZF_RANBP2_1"/>
    <property type="match status" value="1"/>
</dbReference>
<dbReference type="InterPro" id="IPR043136">
    <property type="entry name" value="B30.2/SPRY_sf"/>
</dbReference>
<dbReference type="SUPFAM" id="SSF49899">
    <property type="entry name" value="Concanavalin A-like lectins/glucanases"/>
    <property type="match status" value="1"/>
</dbReference>
<dbReference type="InterPro" id="IPR034294">
    <property type="entry name" value="Aquaporin_transptr"/>
</dbReference>
<dbReference type="SUPFAM" id="SSF52047">
    <property type="entry name" value="RNI-like"/>
    <property type="match status" value="1"/>
</dbReference>
<feature type="compositionally biased region" description="Basic and acidic residues" evidence="12">
    <location>
        <begin position="1761"/>
        <end position="1770"/>
    </location>
</feature>
<feature type="region of interest" description="Disordered" evidence="12">
    <location>
        <begin position="1"/>
        <end position="20"/>
    </location>
</feature>
<reference evidence="16" key="1">
    <citation type="submission" date="2023-10" db="EMBL/GenBank/DDBJ databases">
        <authorList>
            <person name="Chen Y."/>
            <person name="Shah S."/>
            <person name="Dougan E. K."/>
            <person name="Thang M."/>
            <person name="Chan C."/>
        </authorList>
    </citation>
    <scope>NUCLEOTIDE SEQUENCE [LARGE SCALE GENOMIC DNA]</scope>
</reference>
<evidence type="ECO:0000256" key="2">
    <source>
        <dbReference type="ARBA" id="ARBA00006175"/>
    </source>
</evidence>
<dbReference type="InterPro" id="IPR003877">
    <property type="entry name" value="SPRY_dom"/>
</dbReference>
<accession>A0ABN9SWA6</accession>
<feature type="compositionally biased region" description="Polar residues" evidence="12">
    <location>
        <begin position="300"/>
        <end position="311"/>
    </location>
</feature>
<feature type="region of interest" description="Disordered" evidence="12">
    <location>
        <begin position="1729"/>
        <end position="1844"/>
    </location>
</feature>
<evidence type="ECO:0000256" key="8">
    <source>
        <dbReference type="ARBA" id="ARBA00022833"/>
    </source>
</evidence>
<evidence type="ECO:0000259" key="15">
    <source>
        <dbReference type="PROSITE" id="PS50199"/>
    </source>
</evidence>
<dbReference type="Gene3D" id="1.20.1080.10">
    <property type="entry name" value="Glycerol uptake facilitator protein"/>
    <property type="match status" value="1"/>
</dbReference>
<keyword evidence="17" id="KW-1185">Reference proteome</keyword>
<evidence type="ECO:0000256" key="10">
    <source>
        <dbReference type="ARBA" id="ARBA00023136"/>
    </source>
</evidence>
<keyword evidence="5 13" id="KW-0812">Transmembrane</keyword>
<feature type="transmembrane region" description="Helical" evidence="13">
    <location>
        <begin position="1932"/>
        <end position="1957"/>
    </location>
</feature>
<feature type="compositionally biased region" description="Low complexity" evidence="12">
    <location>
        <begin position="205"/>
        <end position="227"/>
    </location>
</feature>
<feature type="compositionally biased region" description="Basic and acidic residues" evidence="12">
    <location>
        <begin position="887"/>
        <end position="915"/>
    </location>
</feature>
<dbReference type="InterPro" id="IPR001870">
    <property type="entry name" value="B30.2/SPRY"/>
</dbReference>
<evidence type="ECO:0000256" key="12">
    <source>
        <dbReference type="SAM" id="MobiDB-lite"/>
    </source>
</evidence>
<feature type="transmembrane region" description="Helical" evidence="13">
    <location>
        <begin position="1857"/>
        <end position="1878"/>
    </location>
</feature>
<feature type="compositionally biased region" description="Low complexity" evidence="12">
    <location>
        <begin position="1"/>
        <end position="12"/>
    </location>
</feature>
<feature type="transmembrane region" description="Helical" evidence="13">
    <location>
        <begin position="1978"/>
        <end position="2000"/>
    </location>
</feature>
<dbReference type="Gene3D" id="2.60.120.920">
    <property type="match status" value="1"/>
</dbReference>
<organism evidence="16 17">
    <name type="scientific">Prorocentrum cordatum</name>
    <dbReference type="NCBI Taxonomy" id="2364126"/>
    <lineage>
        <taxon>Eukaryota</taxon>
        <taxon>Sar</taxon>
        <taxon>Alveolata</taxon>
        <taxon>Dinophyceae</taxon>
        <taxon>Prorocentrales</taxon>
        <taxon>Prorocentraceae</taxon>
        <taxon>Prorocentrum</taxon>
    </lineage>
</organism>